<reference evidence="1" key="1">
    <citation type="submission" date="2021-06" db="EMBL/GenBank/DDBJ databases">
        <authorList>
            <person name="Kallberg Y."/>
            <person name="Tangrot J."/>
            <person name="Rosling A."/>
        </authorList>
    </citation>
    <scope>NUCLEOTIDE SEQUENCE</scope>
    <source>
        <strain evidence="1">28 12/20/2015</strain>
    </source>
</reference>
<sequence>GESEQNTTKTTKQNTTEQNTNTAEVDDIILDSNIDRFYNTAMVNFRAI</sequence>
<comment type="caution">
    <text evidence="1">The sequence shown here is derived from an EMBL/GenBank/DDBJ whole genome shotgun (WGS) entry which is preliminary data.</text>
</comment>
<organism evidence="1 2">
    <name type="scientific">Cetraspora pellucida</name>
    <dbReference type="NCBI Taxonomy" id="1433469"/>
    <lineage>
        <taxon>Eukaryota</taxon>
        <taxon>Fungi</taxon>
        <taxon>Fungi incertae sedis</taxon>
        <taxon>Mucoromycota</taxon>
        <taxon>Glomeromycotina</taxon>
        <taxon>Glomeromycetes</taxon>
        <taxon>Diversisporales</taxon>
        <taxon>Gigasporaceae</taxon>
        <taxon>Cetraspora</taxon>
    </lineage>
</organism>
<proteinExistence type="predicted"/>
<feature type="non-terminal residue" evidence="1">
    <location>
        <position position="1"/>
    </location>
</feature>
<name>A0ACA9MZX4_9GLOM</name>
<accession>A0ACA9MZX4</accession>
<dbReference type="Proteomes" id="UP000789366">
    <property type="component" value="Unassembled WGS sequence"/>
</dbReference>
<keyword evidence="2" id="KW-1185">Reference proteome</keyword>
<evidence type="ECO:0000313" key="1">
    <source>
        <dbReference type="EMBL" id="CAG8622698.1"/>
    </source>
</evidence>
<evidence type="ECO:0000313" key="2">
    <source>
        <dbReference type="Proteomes" id="UP000789366"/>
    </source>
</evidence>
<dbReference type="EMBL" id="CAJVPW010011147">
    <property type="protein sequence ID" value="CAG8622698.1"/>
    <property type="molecule type" value="Genomic_DNA"/>
</dbReference>
<protein>
    <submittedName>
        <fullName evidence="1">1651_t:CDS:1</fullName>
    </submittedName>
</protein>
<gene>
    <name evidence="1" type="ORF">SPELUC_LOCUS7925</name>
</gene>